<evidence type="ECO:0000256" key="5">
    <source>
        <dbReference type="SAM" id="Phobius"/>
    </source>
</evidence>
<dbReference type="RefSeq" id="WP_137088963.1">
    <property type="nucleotide sequence ID" value="NZ_CP028923.1"/>
</dbReference>
<dbReference type="InterPro" id="IPR007221">
    <property type="entry name" value="MreC"/>
</dbReference>
<feature type="transmembrane region" description="Helical" evidence="5">
    <location>
        <begin position="7"/>
        <end position="29"/>
    </location>
</feature>
<dbReference type="PANTHER" id="PTHR34138">
    <property type="entry name" value="CELL SHAPE-DETERMINING PROTEIN MREC"/>
    <property type="match status" value="1"/>
</dbReference>
<sequence>MQQLFLFLIRFRAFFVFAALEILCFFLIVNNNSYQSAVFFNSSSAVAGRVAEYTQNVNDYFTLKKVNEELARENALLKRQLIKYSDKIHSDSVENLLVFDRKFETMAAEVVDNSVNRFTNYITLDKGSDHGITPEMAVIGTDGVVGKVMHVSDQYSVVKSVLHTGTNISSTISRFGNFCTLTWDGKSPTHGKILYVPRHYDIQEGDSVFTSGYNSIFPNDILIGTVSEYSIDEGDIFYDITVELSTDFQALSYVFVVKSFKKQELDSLQQVTIPNEE</sequence>
<dbReference type="Gene3D" id="2.40.10.340">
    <property type="entry name" value="Rod shape-determining protein MreC, domain 1"/>
    <property type="match status" value="1"/>
</dbReference>
<organism evidence="7 8">
    <name type="scientific">Mangrovivirga cuniculi</name>
    <dbReference type="NCBI Taxonomy" id="2715131"/>
    <lineage>
        <taxon>Bacteria</taxon>
        <taxon>Pseudomonadati</taxon>
        <taxon>Bacteroidota</taxon>
        <taxon>Cytophagia</taxon>
        <taxon>Cytophagales</taxon>
        <taxon>Mangrovivirgaceae</taxon>
        <taxon>Mangrovivirga</taxon>
    </lineage>
</organism>
<evidence type="ECO:0000313" key="7">
    <source>
        <dbReference type="EMBL" id="QCK13368.1"/>
    </source>
</evidence>
<proteinExistence type="inferred from homology"/>
<evidence type="ECO:0000256" key="4">
    <source>
        <dbReference type="ARBA" id="ARBA00032089"/>
    </source>
</evidence>
<dbReference type="EMBL" id="CP028923">
    <property type="protein sequence ID" value="QCK13368.1"/>
    <property type="molecule type" value="Genomic_DNA"/>
</dbReference>
<dbReference type="OrthoDB" id="9811827at2"/>
<evidence type="ECO:0000256" key="2">
    <source>
        <dbReference type="ARBA" id="ARBA00013855"/>
    </source>
</evidence>
<feature type="domain" description="Rod shape-determining protein MreC beta-barrel core" evidence="6">
    <location>
        <begin position="110"/>
        <end position="258"/>
    </location>
</feature>
<comment type="similarity">
    <text evidence="1">Belongs to the MreC family.</text>
</comment>
<dbReference type="NCBIfam" id="NF010532">
    <property type="entry name" value="PRK13922.9-3"/>
    <property type="match status" value="1"/>
</dbReference>
<dbReference type="PANTHER" id="PTHR34138:SF1">
    <property type="entry name" value="CELL SHAPE-DETERMINING PROTEIN MREC"/>
    <property type="match status" value="1"/>
</dbReference>
<dbReference type="InterPro" id="IPR042175">
    <property type="entry name" value="Cell/Rod_MreC_2"/>
</dbReference>
<name>A0A4D7K1P7_9BACT</name>
<dbReference type="InterPro" id="IPR055342">
    <property type="entry name" value="MreC_beta-barrel_core"/>
</dbReference>
<dbReference type="GO" id="GO:0008360">
    <property type="term" value="P:regulation of cell shape"/>
    <property type="evidence" value="ECO:0007669"/>
    <property type="project" value="UniProtKB-KW"/>
</dbReference>
<keyword evidence="5" id="KW-0812">Transmembrane</keyword>
<protein>
    <recommendedName>
        <fullName evidence="2">Cell shape-determining protein MreC</fullName>
    </recommendedName>
    <alternativeName>
        <fullName evidence="4">Cell shape protein MreC</fullName>
    </alternativeName>
</protein>
<dbReference type="Proteomes" id="UP000298616">
    <property type="component" value="Chromosome"/>
</dbReference>
<accession>A0A4D7K1P7</accession>
<dbReference type="AlphaFoldDB" id="A0A4D7K1P7"/>
<evidence type="ECO:0000313" key="8">
    <source>
        <dbReference type="Proteomes" id="UP000298616"/>
    </source>
</evidence>
<evidence type="ECO:0000256" key="3">
    <source>
        <dbReference type="ARBA" id="ARBA00022960"/>
    </source>
</evidence>
<dbReference type="KEGG" id="fpf:DCC35_00695"/>
<keyword evidence="8" id="KW-1185">Reference proteome</keyword>
<dbReference type="Gene3D" id="2.40.10.350">
    <property type="entry name" value="Rod shape-determining protein MreC, domain 2"/>
    <property type="match status" value="1"/>
</dbReference>
<dbReference type="Pfam" id="PF04085">
    <property type="entry name" value="MreC"/>
    <property type="match status" value="1"/>
</dbReference>
<keyword evidence="5" id="KW-1133">Transmembrane helix</keyword>
<keyword evidence="3" id="KW-0133">Cell shape</keyword>
<dbReference type="GO" id="GO:0005886">
    <property type="term" value="C:plasma membrane"/>
    <property type="evidence" value="ECO:0007669"/>
    <property type="project" value="TreeGrafter"/>
</dbReference>
<gene>
    <name evidence="7" type="ORF">DCC35_00695</name>
</gene>
<evidence type="ECO:0000259" key="6">
    <source>
        <dbReference type="Pfam" id="PF04085"/>
    </source>
</evidence>
<reference evidence="7 8" key="1">
    <citation type="submission" date="2018-04" db="EMBL/GenBank/DDBJ databases">
        <title>Complete genome uncultured novel isolate.</title>
        <authorList>
            <person name="Merlino G."/>
        </authorList>
    </citation>
    <scope>NUCLEOTIDE SEQUENCE [LARGE SCALE GENOMIC DNA]</scope>
    <source>
        <strain evidence="8">R1DC9</strain>
    </source>
</reference>
<evidence type="ECO:0000256" key="1">
    <source>
        <dbReference type="ARBA" id="ARBA00009369"/>
    </source>
</evidence>
<dbReference type="InterPro" id="IPR042177">
    <property type="entry name" value="Cell/Rod_1"/>
</dbReference>
<keyword evidence="5" id="KW-0472">Membrane</keyword>